<organism evidence="2 3">
    <name type="scientific">Helicobacter apodemus</name>
    <dbReference type="NCBI Taxonomy" id="135569"/>
    <lineage>
        <taxon>Bacteria</taxon>
        <taxon>Pseudomonadati</taxon>
        <taxon>Campylobacterota</taxon>
        <taxon>Epsilonproteobacteria</taxon>
        <taxon>Campylobacterales</taxon>
        <taxon>Helicobacteraceae</taxon>
        <taxon>Helicobacter</taxon>
    </lineage>
</organism>
<keyword evidence="1" id="KW-1133">Transmembrane helix</keyword>
<gene>
    <name evidence="2" type="ORF">LS72_010240</name>
</gene>
<feature type="transmembrane region" description="Helical" evidence="1">
    <location>
        <begin position="39"/>
        <end position="61"/>
    </location>
</feature>
<keyword evidence="1" id="KW-0812">Transmembrane</keyword>
<sequence>MSKLDEMKEEINNLKFWLGIAVATFLAILGWSITNYETISFLLLSFGFVAVIFLGVAIILLQKNINKKIKNLRDL</sequence>
<proteinExistence type="predicted"/>
<keyword evidence="1" id="KW-0472">Membrane</keyword>
<keyword evidence="3" id="KW-1185">Reference proteome</keyword>
<dbReference type="RefSeq" id="WP_034555764.1">
    <property type="nucleotide sequence ID" value="NZ_JRPC02000053.1"/>
</dbReference>
<dbReference type="EMBL" id="JRPC02000053">
    <property type="protein sequence ID" value="TLE13119.1"/>
    <property type="molecule type" value="Genomic_DNA"/>
</dbReference>
<comment type="caution">
    <text evidence="2">The sequence shown here is derived from an EMBL/GenBank/DDBJ whole genome shotgun (WGS) entry which is preliminary data.</text>
</comment>
<evidence type="ECO:0000256" key="1">
    <source>
        <dbReference type="SAM" id="Phobius"/>
    </source>
</evidence>
<accession>A0A4U8UBJ2</accession>
<evidence type="ECO:0000313" key="3">
    <source>
        <dbReference type="Proteomes" id="UP000029920"/>
    </source>
</evidence>
<dbReference type="AlphaFoldDB" id="A0A4U8UBJ2"/>
<name>A0A4U8UBJ2_9HELI</name>
<reference evidence="2 3" key="1">
    <citation type="journal article" date="2014" name="Genome Announc.">
        <title>Draft genome sequences of eight enterohepatic helicobacter species isolated from both laboratory and wild rodents.</title>
        <authorList>
            <person name="Sheh A."/>
            <person name="Shen Z."/>
            <person name="Fox J.G."/>
        </authorList>
    </citation>
    <scope>NUCLEOTIDE SEQUENCE [LARGE SCALE GENOMIC DNA]</scope>
    <source>
        <strain evidence="2 3">MIT-03-7007</strain>
    </source>
</reference>
<protein>
    <submittedName>
        <fullName evidence="2">Uncharacterized protein</fullName>
    </submittedName>
</protein>
<dbReference type="Proteomes" id="UP000029920">
    <property type="component" value="Unassembled WGS sequence"/>
</dbReference>
<evidence type="ECO:0000313" key="2">
    <source>
        <dbReference type="EMBL" id="TLE13119.1"/>
    </source>
</evidence>
<feature type="transmembrane region" description="Helical" evidence="1">
    <location>
        <begin position="12"/>
        <end position="33"/>
    </location>
</feature>